<feature type="non-terminal residue" evidence="1">
    <location>
        <position position="1"/>
    </location>
</feature>
<sequence>KTSTGTGNLMASICTCDKRRGETTLPLSSEQQTVSYSEANHCALVALRCAENQRPYNMVDDRLYKMEVDMLRPGTVPPKPQTVSRDVQQLYLSLAVHVAQYFKVCCTNCIHSLQCC</sequence>
<evidence type="ECO:0000313" key="1">
    <source>
        <dbReference type="EMBL" id="TFK18196.1"/>
    </source>
</evidence>
<protein>
    <submittedName>
        <fullName evidence="1">Uncharacterized protein</fullName>
    </submittedName>
</protein>
<dbReference type="OrthoDB" id="2794314at2759"/>
<dbReference type="AlphaFoldDB" id="A0A5C3KDM0"/>
<organism evidence="1 2">
    <name type="scientific">Coprinopsis marcescibilis</name>
    <name type="common">Agaric fungus</name>
    <name type="synonym">Psathyrella marcescibilis</name>
    <dbReference type="NCBI Taxonomy" id="230819"/>
    <lineage>
        <taxon>Eukaryota</taxon>
        <taxon>Fungi</taxon>
        <taxon>Dikarya</taxon>
        <taxon>Basidiomycota</taxon>
        <taxon>Agaricomycotina</taxon>
        <taxon>Agaricomycetes</taxon>
        <taxon>Agaricomycetidae</taxon>
        <taxon>Agaricales</taxon>
        <taxon>Agaricineae</taxon>
        <taxon>Psathyrellaceae</taxon>
        <taxon>Coprinopsis</taxon>
    </lineage>
</organism>
<dbReference type="Proteomes" id="UP000307440">
    <property type="component" value="Unassembled WGS sequence"/>
</dbReference>
<accession>A0A5C3KDM0</accession>
<proteinExistence type="predicted"/>
<keyword evidence="2" id="KW-1185">Reference proteome</keyword>
<name>A0A5C3KDM0_COPMA</name>
<evidence type="ECO:0000313" key="2">
    <source>
        <dbReference type="Proteomes" id="UP000307440"/>
    </source>
</evidence>
<dbReference type="EMBL" id="ML210422">
    <property type="protein sequence ID" value="TFK18196.1"/>
    <property type="molecule type" value="Genomic_DNA"/>
</dbReference>
<dbReference type="STRING" id="230819.A0A5C3KDM0"/>
<gene>
    <name evidence="1" type="ORF">FA15DRAFT_603727</name>
</gene>
<reference evidence="1 2" key="1">
    <citation type="journal article" date="2019" name="Nat. Ecol. Evol.">
        <title>Megaphylogeny resolves global patterns of mushroom evolution.</title>
        <authorList>
            <person name="Varga T."/>
            <person name="Krizsan K."/>
            <person name="Foldi C."/>
            <person name="Dima B."/>
            <person name="Sanchez-Garcia M."/>
            <person name="Sanchez-Ramirez S."/>
            <person name="Szollosi G.J."/>
            <person name="Szarkandi J.G."/>
            <person name="Papp V."/>
            <person name="Albert L."/>
            <person name="Andreopoulos W."/>
            <person name="Angelini C."/>
            <person name="Antonin V."/>
            <person name="Barry K.W."/>
            <person name="Bougher N.L."/>
            <person name="Buchanan P."/>
            <person name="Buyck B."/>
            <person name="Bense V."/>
            <person name="Catcheside P."/>
            <person name="Chovatia M."/>
            <person name="Cooper J."/>
            <person name="Damon W."/>
            <person name="Desjardin D."/>
            <person name="Finy P."/>
            <person name="Geml J."/>
            <person name="Haridas S."/>
            <person name="Hughes K."/>
            <person name="Justo A."/>
            <person name="Karasinski D."/>
            <person name="Kautmanova I."/>
            <person name="Kiss B."/>
            <person name="Kocsube S."/>
            <person name="Kotiranta H."/>
            <person name="LaButti K.M."/>
            <person name="Lechner B.E."/>
            <person name="Liimatainen K."/>
            <person name="Lipzen A."/>
            <person name="Lukacs Z."/>
            <person name="Mihaltcheva S."/>
            <person name="Morgado L.N."/>
            <person name="Niskanen T."/>
            <person name="Noordeloos M.E."/>
            <person name="Ohm R.A."/>
            <person name="Ortiz-Santana B."/>
            <person name="Ovrebo C."/>
            <person name="Racz N."/>
            <person name="Riley R."/>
            <person name="Savchenko A."/>
            <person name="Shiryaev A."/>
            <person name="Soop K."/>
            <person name="Spirin V."/>
            <person name="Szebenyi C."/>
            <person name="Tomsovsky M."/>
            <person name="Tulloss R.E."/>
            <person name="Uehling J."/>
            <person name="Grigoriev I.V."/>
            <person name="Vagvolgyi C."/>
            <person name="Papp T."/>
            <person name="Martin F.M."/>
            <person name="Miettinen O."/>
            <person name="Hibbett D.S."/>
            <person name="Nagy L.G."/>
        </authorList>
    </citation>
    <scope>NUCLEOTIDE SEQUENCE [LARGE SCALE GENOMIC DNA]</scope>
    <source>
        <strain evidence="1 2">CBS 121175</strain>
    </source>
</reference>